<dbReference type="EMBL" id="GBXM01006410">
    <property type="protein sequence ID" value="JAI02168.1"/>
    <property type="molecule type" value="Transcribed_RNA"/>
</dbReference>
<reference evidence="1" key="1">
    <citation type="submission" date="2014-11" db="EMBL/GenBank/DDBJ databases">
        <authorList>
            <person name="Amaro Gonzalez C."/>
        </authorList>
    </citation>
    <scope>NUCLEOTIDE SEQUENCE</scope>
</reference>
<proteinExistence type="predicted"/>
<dbReference type="AlphaFoldDB" id="A0A0E9XHF3"/>
<accession>A0A0E9XHF3</accession>
<reference evidence="1" key="2">
    <citation type="journal article" date="2015" name="Fish Shellfish Immunol.">
        <title>Early steps in the European eel (Anguilla anguilla)-Vibrio vulnificus interaction in the gills: Role of the RtxA13 toxin.</title>
        <authorList>
            <person name="Callol A."/>
            <person name="Pajuelo D."/>
            <person name="Ebbesson L."/>
            <person name="Teles M."/>
            <person name="MacKenzie S."/>
            <person name="Amaro C."/>
        </authorList>
    </citation>
    <scope>NUCLEOTIDE SEQUENCE</scope>
</reference>
<sequence length="44" mass="5213">MLMSQSLLVIECDGVLEHQLRINFKNNIPKKPTLQRVKTKQFWS</sequence>
<organism evidence="1">
    <name type="scientific">Anguilla anguilla</name>
    <name type="common">European freshwater eel</name>
    <name type="synonym">Muraena anguilla</name>
    <dbReference type="NCBI Taxonomy" id="7936"/>
    <lineage>
        <taxon>Eukaryota</taxon>
        <taxon>Metazoa</taxon>
        <taxon>Chordata</taxon>
        <taxon>Craniata</taxon>
        <taxon>Vertebrata</taxon>
        <taxon>Euteleostomi</taxon>
        <taxon>Actinopterygii</taxon>
        <taxon>Neopterygii</taxon>
        <taxon>Teleostei</taxon>
        <taxon>Anguilliformes</taxon>
        <taxon>Anguillidae</taxon>
        <taxon>Anguilla</taxon>
    </lineage>
</organism>
<protein>
    <submittedName>
        <fullName evidence="1">Uncharacterized protein</fullName>
    </submittedName>
</protein>
<name>A0A0E9XHF3_ANGAN</name>
<evidence type="ECO:0000313" key="1">
    <source>
        <dbReference type="EMBL" id="JAI02168.1"/>
    </source>
</evidence>